<feature type="transmembrane region" description="Helical" evidence="6">
    <location>
        <begin position="218"/>
        <end position="238"/>
    </location>
</feature>
<evidence type="ECO:0000256" key="1">
    <source>
        <dbReference type="ARBA" id="ARBA00004141"/>
    </source>
</evidence>
<comment type="subcellular location">
    <subcellularLocation>
        <location evidence="1">Membrane</location>
        <topology evidence="1">Multi-pass membrane protein</topology>
    </subcellularLocation>
</comment>
<feature type="transmembrane region" description="Helical" evidence="6">
    <location>
        <begin position="185"/>
        <end position="206"/>
    </location>
</feature>
<feature type="transmembrane region" description="Helical" evidence="6">
    <location>
        <begin position="57"/>
        <end position="76"/>
    </location>
</feature>
<feature type="transmembrane region" description="Helical" evidence="6">
    <location>
        <begin position="409"/>
        <end position="429"/>
    </location>
</feature>
<dbReference type="GO" id="GO:0022857">
    <property type="term" value="F:transmembrane transporter activity"/>
    <property type="evidence" value="ECO:0007669"/>
    <property type="project" value="InterPro"/>
</dbReference>
<feature type="transmembrane region" description="Helical" evidence="6">
    <location>
        <begin position="441"/>
        <end position="462"/>
    </location>
</feature>
<evidence type="ECO:0000256" key="4">
    <source>
        <dbReference type="ARBA" id="ARBA00022989"/>
    </source>
</evidence>
<dbReference type="RefSeq" id="XP_016210089.1">
    <property type="nucleotide sequence ID" value="XM_016362124.1"/>
</dbReference>
<sequence length="489" mass="54029">MSELAEKSLNDGVVATVEKDALVKEGVLSSTSSGEFTYVAPSAAEDRKLTTKLDIRVIPIFGLLYLICFLDRTNIANARLAGLEKALHMPSNGFNVALSIFYIPFVLFEVPSNWIMSRPFIKPNLFLGAQTFILGVLAMCQGLTHSYGGLLAIRFLMGIVETSLPAGAGLLIASYYRKKELALRFAMFFAFGQMGACFSGLLAYALMDLGGPLDGWQWIFVVEGLVTIVFSVLVFIFCPNFPAKDNLLSEKDRAMLLARLEADKGKEVEKESTSTWLRAFVDYRVWLCTLLFFCADLSAGSLSSFNPTILSQLGWTARRAQVMTIPVWIVGTFVALTCNLLAGRLNKRWPFLLFAISLSLTGWCIHVTYQKSPVRYFAQFIISAGTFIAMPMYVGLLTANVRGQAYKGVATAIILGIGNCANFISSNIFITKQAPRYPVAFRTGVSITGLCFPVLALTIFLFKLHNKKIAKREAAGEVLDEQKDFKYVY</sequence>
<accession>A0A0D2A1L9</accession>
<dbReference type="Proteomes" id="UP000053259">
    <property type="component" value="Unassembled WGS sequence"/>
</dbReference>
<evidence type="ECO:0000259" key="7">
    <source>
        <dbReference type="PROSITE" id="PS50850"/>
    </source>
</evidence>
<organism evidence="8 9">
    <name type="scientific">Verruconis gallopava</name>
    <dbReference type="NCBI Taxonomy" id="253628"/>
    <lineage>
        <taxon>Eukaryota</taxon>
        <taxon>Fungi</taxon>
        <taxon>Dikarya</taxon>
        <taxon>Ascomycota</taxon>
        <taxon>Pezizomycotina</taxon>
        <taxon>Dothideomycetes</taxon>
        <taxon>Pleosporomycetidae</taxon>
        <taxon>Venturiales</taxon>
        <taxon>Sympoventuriaceae</taxon>
        <taxon>Verruconis</taxon>
    </lineage>
</organism>
<feature type="transmembrane region" description="Helical" evidence="6">
    <location>
        <begin position="285"/>
        <end position="305"/>
    </location>
</feature>
<keyword evidence="5 6" id="KW-0472">Membrane</keyword>
<feature type="transmembrane region" description="Helical" evidence="6">
    <location>
        <begin position="325"/>
        <end position="342"/>
    </location>
</feature>
<evidence type="ECO:0000256" key="2">
    <source>
        <dbReference type="ARBA" id="ARBA00022448"/>
    </source>
</evidence>
<gene>
    <name evidence="8" type="ORF">PV09_08260</name>
</gene>
<feature type="transmembrane region" description="Helical" evidence="6">
    <location>
        <begin position="150"/>
        <end position="173"/>
    </location>
</feature>
<dbReference type="EMBL" id="KN847566">
    <property type="protein sequence ID" value="KIW00220.1"/>
    <property type="molecule type" value="Genomic_DNA"/>
</dbReference>
<dbReference type="InterPro" id="IPR011701">
    <property type="entry name" value="MFS"/>
</dbReference>
<dbReference type="HOGENOM" id="CLU_001265_0_1_1"/>
<dbReference type="OrthoDB" id="310895at2759"/>
<evidence type="ECO:0000256" key="3">
    <source>
        <dbReference type="ARBA" id="ARBA00022692"/>
    </source>
</evidence>
<feature type="transmembrane region" description="Helical" evidence="6">
    <location>
        <begin position="125"/>
        <end position="144"/>
    </location>
</feature>
<keyword evidence="2" id="KW-0813">Transport</keyword>
<dbReference type="Pfam" id="PF07690">
    <property type="entry name" value="MFS_1"/>
    <property type="match status" value="1"/>
</dbReference>
<evidence type="ECO:0000313" key="8">
    <source>
        <dbReference type="EMBL" id="KIW00220.1"/>
    </source>
</evidence>
<feature type="transmembrane region" description="Helical" evidence="6">
    <location>
        <begin position="349"/>
        <end position="370"/>
    </location>
</feature>
<keyword evidence="4 6" id="KW-1133">Transmembrane helix</keyword>
<dbReference type="Gene3D" id="1.20.1250.20">
    <property type="entry name" value="MFS general substrate transporter like domains"/>
    <property type="match status" value="2"/>
</dbReference>
<feature type="transmembrane region" description="Helical" evidence="6">
    <location>
        <begin position="96"/>
        <end position="116"/>
    </location>
</feature>
<dbReference type="GeneID" id="27316233"/>
<dbReference type="AlphaFoldDB" id="A0A0D2A1L9"/>
<evidence type="ECO:0000256" key="5">
    <source>
        <dbReference type="ARBA" id="ARBA00023136"/>
    </source>
</evidence>
<dbReference type="GO" id="GO:0016020">
    <property type="term" value="C:membrane"/>
    <property type="evidence" value="ECO:0007669"/>
    <property type="project" value="UniProtKB-SubCell"/>
</dbReference>
<proteinExistence type="predicted"/>
<dbReference type="SUPFAM" id="SSF103473">
    <property type="entry name" value="MFS general substrate transporter"/>
    <property type="match status" value="1"/>
</dbReference>
<dbReference type="PANTHER" id="PTHR43791">
    <property type="entry name" value="PERMEASE-RELATED"/>
    <property type="match status" value="1"/>
</dbReference>
<dbReference type="InParanoid" id="A0A0D2A1L9"/>
<name>A0A0D2A1L9_9PEZI</name>
<evidence type="ECO:0000256" key="6">
    <source>
        <dbReference type="SAM" id="Phobius"/>
    </source>
</evidence>
<keyword evidence="9" id="KW-1185">Reference proteome</keyword>
<feature type="domain" description="Major facilitator superfamily (MFS) profile" evidence="7">
    <location>
        <begin position="57"/>
        <end position="468"/>
    </location>
</feature>
<dbReference type="VEuPathDB" id="FungiDB:PV09_08260"/>
<protein>
    <recommendedName>
        <fullName evidence="7">Major facilitator superfamily (MFS) profile domain-containing protein</fullName>
    </recommendedName>
</protein>
<dbReference type="InterPro" id="IPR020846">
    <property type="entry name" value="MFS_dom"/>
</dbReference>
<dbReference type="InterPro" id="IPR036259">
    <property type="entry name" value="MFS_trans_sf"/>
</dbReference>
<reference evidence="8 9" key="1">
    <citation type="submission" date="2015-01" db="EMBL/GenBank/DDBJ databases">
        <title>The Genome Sequence of Ochroconis gallopava CBS43764.</title>
        <authorList>
            <consortium name="The Broad Institute Genomics Platform"/>
            <person name="Cuomo C."/>
            <person name="de Hoog S."/>
            <person name="Gorbushina A."/>
            <person name="Stielow B."/>
            <person name="Teixiera M."/>
            <person name="Abouelleil A."/>
            <person name="Chapman S.B."/>
            <person name="Priest M."/>
            <person name="Young S.K."/>
            <person name="Wortman J."/>
            <person name="Nusbaum C."/>
            <person name="Birren B."/>
        </authorList>
    </citation>
    <scope>NUCLEOTIDE SEQUENCE [LARGE SCALE GENOMIC DNA]</scope>
    <source>
        <strain evidence="8 9">CBS 43764</strain>
    </source>
</reference>
<evidence type="ECO:0000313" key="9">
    <source>
        <dbReference type="Proteomes" id="UP000053259"/>
    </source>
</evidence>
<dbReference type="PANTHER" id="PTHR43791:SF54">
    <property type="entry name" value="MAJOR FACILITATOR SUPERFAMILY (MFS) PROFILE DOMAIN-CONTAINING PROTEIN-RELATED"/>
    <property type="match status" value="1"/>
</dbReference>
<keyword evidence="3 6" id="KW-0812">Transmembrane</keyword>
<dbReference type="PROSITE" id="PS50850">
    <property type="entry name" value="MFS"/>
    <property type="match status" value="1"/>
</dbReference>
<feature type="transmembrane region" description="Helical" evidence="6">
    <location>
        <begin position="376"/>
        <end position="397"/>
    </location>
</feature>